<evidence type="ECO:0000313" key="5">
    <source>
        <dbReference type="Proteomes" id="UP000646426"/>
    </source>
</evidence>
<dbReference type="InterPro" id="IPR000979">
    <property type="entry name" value="Phosphodiesterase_MJ0936/Vps29"/>
</dbReference>
<dbReference type="Pfam" id="PF12850">
    <property type="entry name" value="Metallophos_2"/>
    <property type="match status" value="1"/>
</dbReference>
<dbReference type="RefSeq" id="WP_189454188.1">
    <property type="nucleotide sequence ID" value="NZ_BMYD01000001.1"/>
</dbReference>
<evidence type="ECO:0000259" key="3">
    <source>
        <dbReference type="Pfam" id="PF12850"/>
    </source>
</evidence>
<evidence type="ECO:0000256" key="1">
    <source>
        <dbReference type="ARBA" id="ARBA00008950"/>
    </source>
</evidence>
<evidence type="ECO:0000313" key="4">
    <source>
        <dbReference type="EMBL" id="GHA76076.1"/>
    </source>
</evidence>
<dbReference type="GO" id="GO:0016787">
    <property type="term" value="F:hydrolase activity"/>
    <property type="evidence" value="ECO:0007669"/>
    <property type="project" value="UniProtKB-UniRule"/>
</dbReference>
<dbReference type="InterPro" id="IPR024654">
    <property type="entry name" value="Calcineurin-like_PHP_lpxH"/>
</dbReference>
<dbReference type="PANTHER" id="PTHR11124">
    <property type="entry name" value="VACUOLAR SORTING PROTEIN VPS29"/>
    <property type="match status" value="1"/>
</dbReference>
<dbReference type="EC" id="3.1.4.-" evidence="2"/>
<dbReference type="Gene3D" id="3.60.21.10">
    <property type="match status" value="1"/>
</dbReference>
<keyword evidence="5" id="KW-1185">Reference proteome</keyword>
<proteinExistence type="inferred from homology"/>
<comment type="caution">
    <text evidence="4">The sequence shown here is derived from an EMBL/GenBank/DDBJ whole genome shotgun (WGS) entry which is preliminary data.</text>
</comment>
<gene>
    <name evidence="4" type="ORF">GCM10007067_11610</name>
</gene>
<evidence type="ECO:0000256" key="2">
    <source>
        <dbReference type="RuleBase" id="RU362039"/>
    </source>
</evidence>
<keyword evidence="2" id="KW-0479">Metal-binding</keyword>
<dbReference type="AlphaFoldDB" id="A0A918W8F6"/>
<reference evidence="4" key="1">
    <citation type="journal article" date="2014" name="Int. J. Syst. Evol. Microbiol.">
        <title>Complete genome sequence of Corynebacterium casei LMG S-19264T (=DSM 44701T), isolated from a smear-ripened cheese.</title>
        <authorList>
            <consortium name="US DOE Joint Genome Institute (JGI-PGF)"/>
            <person name="Walter F."/>
            <person name="Albersmeier A."/>
            <person name="Kalinowski J."/>
            <person name="Ruckert C."/>
        </authorList>
    </citation>
    <scope>NUCLEOTIDE SEQUENCE</scope>
    <source>
        <strain evidence="4">KCTC 23077</strain>
    </source>
</reference>
<name>A0A918W8F6_9GAMM</name>
<comment type="cofactor">
    <cofactor evidence="2">
        <name>a divalent metal cation</name>
        <dbReference type="ChEBI" id="CHEBI:60240"/>
    </cofactor>
</comment>
<dbReference type="SUPFAM" id="SSF56300">
    <property type="entry name" value="Metallo-dependent phosphatases"/>
    <property type="match status" value="1"/>
</dbReference>
<accession>A0A918W8F6</accession>
<dbReference type="InterPro" id="IPR029052">
    <property type="entry name" value="Metallo-depent_PP-like"/>
</dbReference>
<feature type="domain" description="Calcineurin-like phosphoesterase" evidence="3">
    <location>
        <begin position="1"/>
        <end position="131"/>
    </location>
</feature>
<dbReference type="Proteomes" id="UP000646426">
    <property type="component" value="Unassembled WGS sequence"/>
</dbReference>
<reference evidence="4" key="2">
    <citation type="submission" date="2020-09" db="EMBL/GenBank/DDBJ databases">
        <authorList>
            <person name="Sun Q."/>
            <person name="Kim S."/>
        </authorList>
    </citation>
    <scope>NUCLEOTIDE SEQUENCE</scope>
    <source>
        <strain evidence="4">KCTC 23077</strain>
    </source>
</reference>
<dbReference type="GO" id="GO:0046872">
    <property type="term" value="F:metal ion binding"/>
    <property type="evidence" value="ECO:0007669"/>
    <property type="project" value="UniProtKB-KW"/>
</dbReference>
<protein>
    <recommendedName>
        <fullName evidence="2">Phosphoesterase</fullName>
        <ecNumber evidence="2">3.1.4.-</ecNumber>
    </recommendedName>
</protein>
<comment type="similarity">
    <text evidence="1 2">Belongs to the metallophosphoesterase superfamily. YfcE family.</text>
</comment>
<organism evidence="4 5">
    <name type="scientific">Cognatilysobacter bugurensis</name>
    <dbReference type="NCBI Taxonomy" id="543356"/>
    <lineage>
        <taxon>Bacteria</taxon>
        <taxon>Pseudomonadati</taxon>
        <taxon>Pseudomonadota</taxon>
        <taxon>Gammaproteobacteria</taxon>
        <taxon>Lysobacterales</taxon>
        <taxon>Lysobacteraceae</taxon>
        <taxon>Cognatilysobacter</taxon>
    </lineage>
</organism>
<sequence>MRIGLISDTHGLLRPEALHFLRGSDAIIHGGDIGPPDLLDALRVLAPLTVVRGNNDTAPWARSIEEACTVDFDGRRVHVLHDLKQLALHPEAEDIAVVVTGHTHKPLVRRVGGVIYINPGSAGPRRFSLPIAVGELVLRPDGIDARTVELDVPPARAARKTARSS</sequence>
<dbReference type="EMBL" id="BMYD01000001">
    <property type="protein sequence ID" value="GHA76076.1"/>
    <property type="molecule type" value="Genomic_DNA"/>
</dbReference>
<dbReference type="NCBIfam" id="TIGR00040">
    <property type="entry name" value="yfcE"/>
    <property type="match status" value="1"/>
</dbReference>